<keyword evidence="7" id="KW-1133">Transmembrane helix</keyword>
<dbReference type="InterPro" id="IPR004485">
    <property type="entry name" value="Cobalamin_biosynth_CobD/CbiB"/>
</dbReference>
<gene>
    <name evidence="9" type="ORF">NCTC10738_02879</name>
</gene>
<evidence type="ECO:0000256" key="5">
    <source>
        <dbReference type="ARBA" id="ARBA00022573"/>
    </source>
</evidence>
<evidence type="ECO:0000256" key="6">
    <source>
        <dbReference type="ARBA" id="ARBA00022692"/>
    </source>
</evidence>
<dbReference type="Pfam" id="PF03186">
    <property type="entry name" value="CobD_Cbib"/>
    <property type="match status" value="1"/>
</dbReference>
<dbReference type="GO" id="GO:0005886">
    <property type="term" value="C:plasma membrane"/>
    <property type="evidence" value="ECO:0007669"/>
    <property type="project" value="UniProtKB-SubCell"/>
</dbReference>
<evidence type="ECO:0000256" key="2">
    <source>
        <dbReference type="ARBA" id="ARBA00004953"/>
    </source>
</evidence>
<proteinExistence type="inferred from homology"/>
<dbReference type="Proteomes" id="UP000254069">
    <property type="component" value="Unassembled WGS sequence"/>
</dbReference>
<evidence type="ECO:0000256" key="1">
    <source>
        <dbReference type="ARBA" id="ARBA00004651"/>
    </source>
</evidence>
<comment type="subcellular location">
    <subcellularLocation>
        <location evidence="1">Cell membrane</location>
        <topology evidence="1">Multi-pass membrane protein</topology>
    </subcellularLocation>
</comment>
<name>A0A380AJ66_9GAMM</name>
<evidence type="ECO:0000256" key="8">
    <source>
        <dbReference type="ARBA" id="ARBA00023136"/>
    </source>
</evidence>
<keyword evidence="5" id="KW-0169">Cobalamin biosynthesis</keyword>
<evidence type="ECO:0000313" key="9">
    <source>
        <dbReference type="EMBL" id="SUI81907.1"/>
    </source>
</evidence>
<evidence type="ECO:0000256" key="4">
    <source>
        <dbReference type="ARBA" id="ARBA00022475"/>
    </source>
</evidence>
<dbReference type="AlphaFoldDB" id="A0A380AJ66"/>
<keyword evidence="10" id="KW-1185">Reference proteome</keyword>
<accession>A0A380AJ66</accession>
<dbReference type="GO" id="GO:0009236">
    <property type="term" value="P:cobalamin biosynthetic process"/>
    <property type="evidence" value="ECO:0007669"/>
    <property type="project" value="UniProtKB-UniPathway"/>
</dbReference>
<dbReference type="UniPathway" id="UPA00148"/>
<dbReference type="PANTHER" id="PTHR34308">
    <property type="entry name" value="COBALAMIN BIOSYNTHESIS PROTEIN CBIB"/>
    <property type="match status" value="1"/>
</dbReference>
<sequence length="329" mass="37260">MSLPFYEQLLALDGPLIQGFLVLFFALLLARLAPLPQAFQPLAWLSHLAKSLAAKVKRGDRDERQQLIAGSLAILLLVLPFWLIITFLLELAAFPWFFEFLILYLCLNDACFIQEAEEIYQALRRGDKPAARELLSPWVARDTAELSEAGIAKATIEKLVTTPIHGTVTVVFFFCLAGAPMVLLVRMLKQLEQSWWCLDPQYRFFGRPVFLVNQVLLYIPAQLWRFTLAIQGGPQALKLLWQTPHSRFPIGFNFQVATMAAYVLMTELGGPQKYSGIKVQVEKVGPGPVPDHKTIPKAISLTFRTFAIWFAFVVLLPLIWVLLRYSQTL</sequence>
<keyword evidence="6" id="KW-0812">Transmembrane</keyword>
<organism evidence="9 10">
    <name type="scientific">Shewanella algae</name>
    <dbReference type="NCBI Taxonomy" id="38313"/>
    <lineage>
        <taxon>Bacteria</taxon>
        <taxon>Pseudomonadati</taxon>
        <taxon>Pseudomonadota</taxon>
        <taxon>Gammaproteobacteria</taxon>
        <taxon>Alteromonadales</taxon>
        <taxon>Shewanellaceae</taxon>
        <taxon>Shewanella</taxon>
    </lineage>
</organism>
<keyword evidence="4" id="KW-1003">Cell membrane</keyword>
<comment type="pathway">
    <text evidence="2">Cofactor biosynthesis; adenosylcobalamin biosynthesis.</text>
</comment>
<dbReference type="GO" id="GO:0048472">
    <property type="term" value="F:threonine-phosphate decarboxylase activity"/>
    <property type="evidence" value="ECO:0007669"/>
    <property type="project" value="InterPro"/>
</dbReference>
<evidence type="ECO:0000256" key="7">
    <source>
        <dbReference type="ARBA" id="ARBA00022989"/>
    </source>
</evidence>
<protein>
    <submittedName>
        <fullName evidence="9">Cobalamin biosynthesis protein</fullName>
    </submittedName>
</protein>
<evidence type="ECO:0000256" key="3">
    <source>
        <dbReference type="ARBA" id="ARBA00006263"/>
    </source>
</evidence>
<comment type="similarity">
    <text evidence="3">Belongs to the CobD/CbiB family.</text>
</comment>
<dbReference type="RefSeq" id="WP_044734956.1">
    <property type="nucleotide sequence ID" value="NZ_AP024612.1"/>
</dbReference>
<dbReference type="PANTHER" id="PTHR34308:SF1">
    <property type="entry name" value="COBALAMIN BIOSYNTHESIS PROTEIN CBIB"/>
    <property type="match status" value="1"/>
</dbReference>
<reference evidence="9 10" key="1">
    <citation type="submission" date="2018-06" db="EMBL/GenBank/DDBJ databases">
        <authorList>
            <consortium name="Pathogen Informatics"/>
            <person name="Doyle S."/>
        </authorList>
    </citation>
    <scope>NUCLEOTIDE SEQUENCE [LARGE SCALE GENOMIC DNA]</scope>
    <source>
        <strain evidence="9 10">NCTC10738</strain>
    </source>
</reference>
<dbReference type="EMBL" id="UGYO01000001">
    <property type="protein sequence ID" value="SUI81907.1"/>
    <property type="molecule type" value="Genomic_DNA"/>
</dbReference>
<keyword evidence="8" id="KW-0472">Membrane</keyword>
<evidence type="ECO:0000313" key="10">
    <source>
        <dbReference type="Proteomes" id="UP000254069"/>
    </source>
</evidence>